<sequence length="187" mass="20317">MKVHRLQMPIALALSAGIFSFAAWSAQAIRLADGTTYFANPPRLMGAVTTQKDANSWGARYDFTLAMPENAGESLQKVAIAQQQGTARPRFDLNRTEAFEGTPNRPAARLSLKEVTIDPQTLGIKVIFDPPVPPGKTVTIRLYATRNPHVGGVYLYGVTAFPTGEKPHGQFLGFGRIQIYEGNNDGA</sequence>
<keyword evidence="1" id="KW-0732">Signal</keyword>
<comment type="caution">
    <text evidence="2">The sequence shown here is derived from an EMBL/GenBank/DDBJ whole genome shotgun (WGS) entry which is preliminary data.</text>
</comment>
<proteinExistence type="predicted"/>
<feature type="signal peptide" evidence="1">
    <location>
        <begin position="1"/>
        <end position="28"/>
    </location>
</feature>
<dbReference type="Pfam" id="PF10989">
    <property type="entry name" value="DUF2808"/>
    <property type="match status" value="1"/>
</dbReference>
<reference evidence="2" key="1">
    <citation type="submission" date="2019-10" db="EMBL/GenBank/DDBJ databases">
        <title>Draft genome sequece of Microseira wollei NIES-4236.</title>
        <authorList>
            <person name="Yamaguchi H."/>
            <person name="Suzuki S."/>
            <person name="Kawachi M."/>
        </authorList>
    </citation>
    <scope>NUCLEOTIDE SEQUENCE</scope>
    <source>
        <strain evidence="2">NIES-4236</strain>
    </source>
</reference>
<dbReference type="RefSeq" id="WP_226593996.1">
    <property type="nucleotide sequence ID" value="NZ_BLAY01000318.1"/>
</dbReference>
<gene>
    <name evidence="2" type="ORF">MiSe_91080</name>
</gene>
<organism evidence="2 3">
    <name type="scientific">Microseira wollei NIES-4236</name>
    <dbReference type="NCBI Taxonomy" id="2530354"/>
    <lineage>
        <taxon>Bacteria</taxon>
        <taxon>Bacillati</taxon>
        <taxon>Cyanobacteriota</taxon>
        <taxon>Cyanophyceae</taxon>
        <taxon>Oscillatoriophycideae</taxon>
        <taxon>Aerosakkonematales</taxon>
        <taxon>Aerosakkonemataceae</taxon>
        <taxon>Microseira</taxon>
    </lineage>
</organism>
<feature type="chain" id="PRO_5043741420" description="DUF2808 domain-containing protein" evidence="1">
    <location>
        <begin position="29"/>
        <end position="187"/>
    </location>
</feature>
<evidence type="ECO:0008006" key="4">
    <source>
        <dbReference type="Google" id="ProtNLM"/>
    </source>
</evidence>
<dbReference type="Proteomes" id="UP001050975">
    <property type="component" value="Unassembled WGS sequence"/>
</dbReference>
<dbReference type="EMBL" id="BLAY01000318">
    <property type="protein sequence ID" value="GET44282.1"/>
    <property type="molecule type" value="Genomic_DNA"/>
</dbReference>
<accession>A0AAV3XMY6</accession>
<evidence type="ECO:0000313" key="3">
    <source>
        <dbReference type="Proteomes" id="UP001050975"/>
    </source>
</evidence>
<evidence type="ECO:0000313" key="2">
    <source>
        <dbReference type="EMBL" id="GET44282.1"/>
    </source>
</evidence>
<name>A0AAV3XMY6_9CYAN</name>
<protein>
    <recommendedName>
        <fullName evidence="4">DUF2808 domain-containing protein</fullName>
    </recommendedName>
</protein>
<keyword evidence="3" id="KW-1185">Reference proteome</keyword>
<dbReference type="AlphaFoldDB" id="A0AAV3XMY6"/>
<dbReference type="InterPro" id="IPR021256">
    <property type="entry name" value="DUF2808"/>
</dbReference>
<evidence type="ECO:0000256" key="1">
    <source>
        <dbReference type="SAM" id="SignalP"/>
    </source>
</evidence>